<dbReference type="AlphaFoldDB" id="A0A7X0C9T8"/>
<evidence type="ECO:0000313" key="2">
    <source>
        <dbReference type="Proteomes" id="UP000583800"/>
    </source>
</evidence>
<protein>
    <submittedName>
        <fullName evidence="1">Putative MFS family arabinose efflux permease</fullName>
    </submittedName>
</protein>
<keyword evidence="2" id="KW-1185">Reference proteome</keyword>
<sequence>MPIALPASTIDVFGIGLTEFIIAGLMPDISQDLGVSIPTAGPLVSGYAEIASMREPRGWSQAFIR</sequence>
<dbReference type="Proteomes" id="UP000583800">
    <property type="component" value="Unassembled WGS sequence"/>
</dbReference>
<organism evidence="1 2">
    <name type="scientific">Nonomuraea muscovyensis</name>
    <dbReference type="NCBI Taxonomy" id="1124761"/>
    <lineage>
        <taxon>Bacteria</taxon>
        <taxon>Bacillati</taxon>
        <taxon>Actinomycetota</taxon>
        <taxon>Actinomycetes</taxon>
        <taxon>Streptosporangiales</taxon>
        <taxon>Streptosporangiaceae</taxon>
        <taxon>Nonomuraea</taxon>
    </lineage>
</organism>
<accession>A0A7X0C9T8</accession>
<comment type="caution">
    <text evidence="1">The sequence shown here is derived from an EMBL/GenBank/DDBJ whole genome shotgun (WGS) entry which is preliminary data.</text>
</comment>
<dbReference type="RefSeq" id="WP_185089005.1">
    <property type="nucleotide sequence ID" value="NZ_JACHJB010000004.1"/>
</dbReference>
<name>A0A7X0C9T8_9ACTN</name>
<dbReference type="EMBL" id="JACHJB010000004">
    <property type="protein sequence ID" value="MBB6351208.1"/>
    <property type="molecule type" value="Genomic_DNA"/>
</dbReference>
<proteinExistence type="predicted"/>
<evidence type="ECO:0000313" key="1">
    <source>
        <dbReference type="EMBL" id="MBB6351208.1"/>
    </source>
</evidence>
<gene>
    <name evidence="1" type="ORF">FHU36_007791</name>
</gene>
<reference evidence="1 2" key="1">
    <citation type="submission" date="2020-08" db="EMBL/GenBank/DDBJ databases">
        <title>Sequencing the genomes of 1000 actinobacteria strains.</title>
        <authorList>
            <person name="Klenk H.-P."/>
        </authorList>
    </citation>
    <scope>NUCLEOTIDE SEQUENCE [LARGE SCALE GENOMIC DNA]</scope>
    <source>
        <strain evidence="1 2">DSM 45913</strain>
    </source>
</reference>